<accession>D3PD01</accession>
<organism evidence="3 4">
    <name type="scientific">Deferribacter desulfuricans (strain DSM 14783 / JCM 11476 / NBRC 101012 / SSM1)</name>
    <dbReference type="NCBI Taxonomy" id="639282"/>
    <lineage>
        <taxon>Bacteria</taxon>
        <taxon>Pseudomonadati</taxon>
        <taxon>Deferribacterota</taxon>
        <taxon>Deferribacteres</taxon>
        <taxon>Deferribacterales</taxon>
        <taxon>Deferribacteraceae</taxon>
        <taxon>Deferribacter</taxon>
    </lineage>
</organism>
<name>D3PD01_DEFDS</name>
<dbReference type="RefSeq" id="WP_013007721.1">
    <property type="nucleotide sequence ID" value="NC_013939.1"/>
</dbReference>
<comment type="subunit">
    <text evidence="2">Component of a cohesin-like complex composed of ScpA, ScpB and the Smc homodimer, in which ScpA and ScpB bind to the head domain of Smc. The presence of the three proteins is required for the association of the complex with DNA.</text>
</comment>
<protein>
    <recommendedName>
        <fullName evidence="1 2">Segregation and condensation protein A</fullName>
    </recommendedName>
</protein>
<dbReference type="EMBL" id="AP011529">
    <property type="protein sequence ID" value="BAI80474.1"/>
    <property type="molecule type" value="Genomic_DNA"/>
</dbReference>
<keyword evidence="2" id="KW-0963">Cytoplasm</keyword>
<sequence>MGDLLEIKLDNFEGPLDLLIHLIYKNEMNIYDISISVIADQFINAINTMEEMDIEVASDFIQMASYLIYLKSKMLLPHNSIVEDDIDIEEEKFLFTQRLIEYSFFKDVAEILREREQKYSTYLTREESITLEKDYSESMDAYQIARLFFNLIKKEDKKIIKIEKKNIDINEIIENIKALVFENELLFWQNILDRCRNKMEVVVSFLAILELIKLKVVVAIQESNFENFVVKRNG</sequence>
<dbReference type="InterPro" id="IPR003768">
    <property type="entry name" value="ScpA"/>
</dbReference>
<evidence type="ECO:0000256" key="1">
    <source>
        <dbReference type="ARBA" id="ARBA00044777"/>
    </source>
</evidence>
<evidence type="ECO:0000313" key="4">
    <source>
        <dbReference type="Proteomes" id="UP000001520"/>
    </source>
</evidence>
<dbReference type="Gene3D" id="6.10.250.2410">
    <property type="match status" value="1"/>
</dbReference>
<dbReference type="Proteomes" id="UP000001520">
    <property type="component" value="Chromosome"/>
</dbReference>
<proteinExistence type="inferred from homology"/>
<dbReference type="AlphaFoldDB" id="D3PD01"/>
<dbReference type="GO" id="GO:0005737">
    <property type="term" value="C:cytoplasm"/>
    <property type="evidence" value="ECO:0007669"/>
    <property type="project" value="UniProtKB-SubCell"/>
</dbReference>
<comment type="subcellular location">
    <subcellularLocation>
        <location evidence="2">Cytoplasm</location>
    </subcellularLocation>
    <text evidence="2">Associated with two foci at the outer edges of the nucleoid region in young cells, and at four foci within both cell halves in older cells.</text>
</comment>
<keyword evidence="2" id="KW-0132">Cell division</keyword>
<dbReference type="PANTHER" id="PTHR33969:SF2">
    <property type="entry name" value="SEGREGATION AND CONDENSATION PROTEIN A"/>
    <property type="match status" value="1"/>
</dbReference>
<dbReference type="KEGG" id="ddf:DEFDS_1004"/>
<gene>
    <name evidence="2" type="primary">scpA</name>
    <name evidence="3" type="ordered locus">DEFDS_1004</name>
</gene>
<keyword evidence="2" id="KW-0131">Cell cycle</keyword>
<dbReference type="OrthoDB" id="9811016at2"/>
<dbReference type="Pfam" id="PF02616">
    <property type="entry name" value="SMC_ScpA"/>
    <property type="match status" value="1"/>
</dbReference>
<reference evidence="3 4" key="1">
    <citation type="journal article" date="2010" name="DNA Res.">
        <title>Bacterial lifestyle in a deep-sea hydrothermal vent chimney revealed by the genome sequence of the thermophilic bacterium Deferribacter desulfuricans SSM1.</title>
        <authorList>
            <person name="Takaki Y."/>
            <person name="Shimamura S."/>
            <person name="Nakagawa S."/>
            <person name="Fukuhara Y."/>
            <person name="Horikawa H."/>
            <person name="Ankai A."/>
            <person name="Harada T."/>
            <person name="Hosoyama A."/>
            <person name="Oguchi A."/>
            <person name="Fukui S."/>
            <person name="Fujita N."/>
            <person name="Takami H."/>
            <person name="Takai K."/>
        </authorList>
    </citation>
    <scope>NUCLEOTIDE SEQUENCE [LARGE SCALE GENOMIC DNA]</scope>
    <source>
        <strain evidence="4">DSM 14783 / JCM 11476 / NBRC 101012 / SSM1</strain>
    </source>
</reference>
<dbReference type="eggNOG" id="COG1354">
    <property type="taxonomic scope" value="Bacteria"/>
</dbReference>
<evidence type="ECO:0000256" key="2">
    <source>
        <dbReference type="HAMAP-Rule" id="MF_01805"/>
    </source>
</evidence>
<keyword evidence="4" id="KW-1185">Reference proteome</keyword>
<dbReference type="GO" id="GO:0051301">
    <property type="term" value="P:cell division"/>
    <property type="evidence" value="ECO:0007669"/>
    <property type="project" value="UniProtKB-KW"/>
</dbReference>
<dbReference type="HAMAP" id="MF_01805">
    <property type="entry name" value="ScpA"/>
    <property type="match status" value="1"/>
</dbReference>
<dbReference type="HOGENOM" id="CLU_038686_3_1_0"/>
<evidence type="ECO:0000313" key="3">
    <source>
        <dbReference type="EMBL" id="BAI80474.1"/>
    </source>
</evidence>
<dbReference type="PANTHER" id="PTHR33969">
    <property type="entry name" value="SEGREGATION AND CONDENSATION PROTEIN A"/>
    <property type="match status" value="1"/>
</dbReference>
<dbReference type="STRING" id="639282.DEFDS_1004"/>
<comment type="similarity">
    <text evidence="2">Belongs to the ScpA family.</text>
</comment>
<comment type="function">
    <text evidence="2">Participates in chromosomal partition during cell division. May act via the formation of a condensin-like complex containing Smc and ScpB that pull DNA away from mid-cell into both cell halves.</text>
</comment>
<dbReference type="GO" id="GO:0006260">
    <property type="term" value="P:DNA replication"/>
    <property type="evidence" value="ECO:0007669"/>
    <property type="project" value="UniProtKB-UniRule"/>
</dbReference>
<keyword evidence="2" id="KW-0159">Chromosome partition</keyword>
<dbReference type="GO" id="GO:0007059">
    <property type="term" value="P:chromosome segregation"/>
    <property type="evidence" value="ECO:0007669"/>
    <property type="project" value="UniProtKB-UniRule"/>
</dbReference>